<proteinExistence type="predicted"/>
<keyword evidence="1" id="KW-0732">Signal</keyword>
<keyword evidence="3" id="KW-1185">Reference proteome</keyword>
<evidence type="ECO:0000313" key="3">
    <source>
        <dbReference type="Proteomes" id="UP000664332"/>
    </source>
</evidence>
<dbReference type="EMBL" id="JAFLEQ010000016">
    <property type="protein sequence ID" value="MBN9644766.1"/>
    <property type="molecule type" value="Genomic_DNA"/>
</dbReference>
<sequence>MRKFLTASLTAATLAGGALVPAANADIVDDVNSLSCKSTKQIVESIGATTKGELIVLLDRKSISELKGLLLLAGEFALTEKNKSPLIEQFAAKAEKCNAVEQGLLAETSSLFSNTSSVANKKLSSDEDKDKDKKNFDFSDIFTAFSSGISS</sequence>
<evidence type="ECO:0008006" key="4">
    <source>
        <dbReference type="Google" id="ProtNLM"/>
    </source>
</evidence>
<dbReference type="Proteomes" id="UP000664332">
    <property type="component" value="Unassembled WGS sequence"/>
</dbReference>
<comment type="caution">
    <text evidence="2">The sequence shown here is derived from an EMBL/GenBank/DDBJ whole genome shotgun (WGS) entry which is preliminary data.</text>
</comment>
<protein>
    <recommendedName>
        <fullName evidence="4">Secreted protein</fullName>
    </recommendedName>
</protein>
<feature type="chain" id="PRO_5037509386" description="Secreted protein" evidence="1">
    <location>
        <begin position="26"/>
        <end position="151"/>
    </location>
</feature>
<dbReference type="RefSeq" id="WP_207279241.1">
    <property type="nucleotide sequence ID" value="NZ_JAFLEQ010000016.1"/>
</dbReference>
<evidence type="ECO:0000256" key="1">
    <source>
        <dbReference type="SAM" id="SignalP"/>
    </source>
</evidence>
<organism evidence="2 3">
    <name type="scientific">Corynebacterium mendelii</name>
    <dbReference type="NCBI Taxonomy" id="2765362"/>
    <lineage>
        <taxon>Bacteria</taxon>
        <taxon>Bacillati</taxon>
        <taxon>Actinomycetota</taxon>
        <taxon>Actinomycetes</taxon>
        <taxon>Mycobacteriales</taxon>
        <taxon>Corynebacteriaceae</taxon>
        <taxon>Corynebacterium</taxon>
    </lineage>
</organism>
<reference evidence="2" key="1">
    <citation type="submission" date="2021-03" db="EMBL/GenBank/DDBJ databases">
        <authorList>
            <person name="Sun Q."/>
        </authorList>
    </citation>
    <scope>NUCLEOTIDE SEQUENCE</scope>
    <source>
        <strain evidence="2">CCM 8862</strain>
    </source>
</reference>
<feature type="signal peptide" evidence="1">
    <location>
        <begin position="1"/>
        <end position="25"/>
    </location>
</feature>
<gene>
    <name evidence="2" type="ORF">JZY06_09120</name>
</gene>
<name>A0A939IVZ8_9CORY</name>
<accession>A0A939IVZ8</accession>
<dbReference type="AlphaFoldDB" id="A0A939IVZ8"/>
<evidence type="ECO:0000313" key="2">
    <source>
        <dbReference type="EMBL" id="MBN9644766.1"/>
    </source>
</evidence>